<dbReference type="GO" id="GO:0015031">
    <property type="term" value="P:protein transport"/>
    <property type="evidence" value="ECO:0007669"/>
    <property type="project" value="UniProtKB-KW"/>
</dbReference>
<accession>A0AA35T893</accession>
<sequence length="225" mass="24412">MFAVEITKPATQVVINCSVLPSLITILATPHENLRKEACWAISNITAGNRVQIQAVIDCNVFPLLIDIMNSGSVFKTRKEAAWAILNATSGGTRQQIRYLASIGCIKPLCDMLTVQDSRIVTITLEGLENFLKVGQIDAGGAVNPYSLLIEEAYGLSKIEDLQSHENEQIYCLAGKLIDMYFEVEETVSSSDALPQGQVAGPEHVSSSMNFVVNSNGTPEGGFKF</sequence>
<comment type="caution">
    <text evidence="4">The sequence shown here is derived from an EMBL/GenBank/DDBJ whole genome shotgun (WGS) entry which is preliminary data.</text>
</comment>
<comment type="similarity">
    <text evidence="1">Belongs to the importin alpha family.</text>
</comment>
<dbReference type="InterPro" id="IPR011989">
    <property type="entry name" value="ARM-like"/>
</dbReference>
<dbReference type="InterPro" id="IPR032413">
    <property type="entry name" value="Arm_3"/>
</dbReference>
<organism evidence="4 5">
    <name type="scientific">Geodia barretti</name>
    <name type="common">Barrett's horny sponge</name>
    <dbReference type="NCBI Taxonomy" id="519541"/>
    <lineage>
        <taxon>Eukaryota</taxon>
        <taxon>Metazoa</taxon>
        <taxon>Porifera</taxon>
        <taxon>Demospongiae</taxon>
        <taxon>Heteroscleromorpha</taxon>
        <taxon>Tetractinellida</taxon>
        <taxon>Astrophorina</taxon>
        <taxon>Geodiidae</taxon>
        <taxon>Geodia</taxon>
    </lineage>
</organism>
<dbReference type="EMBL" id="CASHTH010003275">
    <property type="protein sequence ID" value="CAI8042616.1"/>
    <property type="molecule type" value="Genomic_DNA"/>
</dbReference>
<evidence type="ECO:0000313" key="4">
    <source>
        <dbReference type="EMBL" id="CAI8042616.1"/>
    </source>
</evidence>
<protein>
    <submittedName>
        <fullName evidence="4">Importin subunit alpha-7</fullName>
    </submittedName>
</protein>
<keyword evidence="2" id="KW-0813">Transport</keyword>
<keyword evidence="5" id="KW-1185">Reference proteome</keyword>
<dbReference type="SMART" id="SM00185">
    <property type="entry name" value="ARM"/>
    <property type="match status" value="3"/>
</dbReference>
<gene>
    <name evidence="4" type="ORF">GBAR_LOCUS23632</name>
</gene>
<name>A0AA35T893_GEOBA</name>
<dbReference type="Proteomes" id="UP001174909">
    <property type="component" value="Unassembled WGS sequence"/>
</dbReference>
<proteinExistence type="inferred from homology"/>
<dbReference type="Gene3D" id="1.25.10.10">
    <property type="entry name" value="Leucine-rich Repeat Variant"/>
    <property type="match status" value="1"/>
</dbReference>
<dbReference type="AlphaFoldDB" id="A0AA35T893"/>
<dbReference type="Pfam" id="PF16186">
    <property type="entry name" value="Arm_3"/>
    <property type="match status" value="1"/>
</dbReference>
<dbReference type="SUPFAM" id="SSF48371">
    <property type="entry name" value="ARM repeat"/>
    <property type="match status" value="1"/>
</dbReference>
<reference evidence="4" key="1">
    <citation type="submission" date="2023-03" db="EMBL/GenBank/DDBJ databases">
        <authorList>
            <person name="Steffen K."/>
            <person name="Cardenas P."/>
        </authorList>
    </citation>
    <scope>NUCLEOTIDE SEQUENCE</scope>
</reference>
<evidence type="ECO:0000256" key="3">
    <source>
        <dbReference type="ARBA" id="ARBA00022927"/>
    </source>
</evidence>
<evidence type="ECO:0000256" key="1">
    <source>
        <dbReference type="ARBA" id="ARBA00010394"/>
    </source>
</evidence>
<dbReference type="Pfam" id="PF00514">
    <property type="entry name" value="Arm"/>
    <property type="match status" value="2"/>
</dbReference>
<dbReference type="InterPro" id="IPR000225">
    <property type="entry name" value="Armadillo"/>
</dbReference>
<dbReference type="InterPro" id="IPR016024">
    <property type="entry name" value="ARM-type_fold"/>
</dbReference>
<evidence type="ECO:0000313" key="5">
    <source>
        <dbReference type="Proteomes" id="UP001174909"/>
    </source>
</evidence>
<dbReference type="PANTHER" id="PTHR23316">
    <property type="entry name" value="IMPORTIN ALPHA"/>
    <property type="match status" value="1"/>
</dbReference>
<keyword evidence="3" id="KW-0653">Protein transport</keyword>
<evidence type="ECO:0000256" key="2">
    <source>
        <dbReference type="ARBA" id="ARBA00022448"/>
    </source>
</evidence>